<dbReference type="EMBL" id="ASTJ01000044">
    <property type="protein sequence ID" value="EPC00019.1"/>
    <property type="molecule type" value="Genomic_DNA"/>
</dbReference>
<gene>
    <name evidence="1" type="ORF">L861_07595</name>
</gene>
<keyword evidence="2" id="KW-1185">Reference proteome</keyword>
<sequence length="38" mass="4123">MAENLTSSAMGAAPGERHGFKIIILICGVKLNENIFYL</sequence>
<dbReference type="Proteomes" id="UP000014463">
    <property type="component" value="Unassembled WGS sequence"/>
</dbReference>
<comment type="caution">
    <text evidence="1">The sequence shown here is derived from an EMBL/GenBank/DDBJ whole genome shotgun (WGS) entry which is preliminary data.</text>
</comment>
<name>S2KX62_LITA3</name>
<evidence type="ECO:0000313" key="2">
    <source>
        <dbReference type="Proteomes" id="UP000014463"/>
    </source>
</evidence>
<accession>S2KX62</accession>
<reference evidence="1 2" key="1">
    <citation type="journal article" date="2013" name="Genome Announc.">
        <title>Draft genome sequence of the moderately halophilic gammaproteobacterium Halomonas anticariensis FP35.</title>
        <authorList>
            <person name="Tahrioui A."/>
            <person name="Quesada E."/>
            <person name="Llamas I."/>
        </authorList>
    </citation>
    <scope>NUCLEOTIDE SEQUENCE [LARGE SCALE GENOMIC DNA]</scope>
    <source>
        <strain evidence="2">DSM 16096 / CECT 5854 / LMG 22089 / FP35</strain>
    </source>
</reference>
<organism evidence="1 2">
    <name type="scientific">Litchfieldella anticariensis (strain DSM 16096 / CECT 5854 / CIP 108499 / LMG 22089 / FP35)</name>
    <name type="common">Halomonas anticariensis</name>
    <dbReference type="NCBI Taxonomy" id="1121939"/>
    <lineage>
        <taxon>Bacteria</taxon>
        <taxon>Pseudomonadati</taxon>
        <taxon>Pseudomonadota</taxon>
        <taxon>Gammaproteobacteria</taxon>
        <taxon>Oceanospirillales</taxon>
        <taxon>Halomonadaceae</taxon>
        <taxon>Litchfieldella</taxon>
    </lineage>
</organism>
<dbReference type="AlphaFoldDB" id="S2KX62"/>
<proteinExistence type="predicted"/>
<protein>
    <submittedName>
        <fullName evidence="1">Uncharacterized protein</fullName>
    </submittedName>
</protein>
<evidence type="ECO:0000313" key="1">
    <source>
        <dbReference type="EMBL" id="EPC00019.1"/>
    </source>
</evidence>